<keyword evidence="1" id="KW-0472">Membrane</keyword>
<evidence type="ECO:0000256" key="1">
    <source>
        <dbReference type="SAM" id="Phobius"/>
    </source>
</evidence>
<comment type="caution">
    <text evidence="2">The sequence shown here is derived from an EMBL/GenBank/DDBJ whole genome shotgun (WGS) entry which is preliminary data.</text>
</comment>
<keyword evidence="1" id="KW-0812">Transmembrane</keyword>
<evidence type="ECO:0000313" key="2">
    <source>
        <dbReference type="EMBL" id="MBB6330116.1"/>
    </source>
</evidence>
<accession>A0ABR6PWN3</accession>
<feature type="transmembrane region" description="Helical" evidence="1">
    <location>
        <begin position="43"/>
        <end position="61"/>
    </location>
</feature>
<proteinExistence type="predicted"/>
<feature type="transmembrane region" description="Helical" evidence="1">
    <location>
        <begin position="15"/>
        <end position="36"/>
    </location>
</feature>
<keyword evidence="3" id="KW-1185">Reference proteome</keyword>
<evidence type="ECO:0008006" key="4">
    <source>
        <dbReference type="Google" id="ProtNLM"/>
    </source>
</evidence>
<dbReference type="Proteomes" id="UP000587367">
    <property type="component" value="Unassembled WGS sequence"/>
</dbReference>
<name>A0ABR6PWN3_9FLAO</name>
<protein>
    <recommendedName>
        <fullName evidence="4">PH domain-containing protein</fullName>
    </recommendedName>
</protein>
<sequence>MKQILTEETFSSPQWLKIICYFFGLLLAITGFNLLIQNDFAQEVVFLTPLLLLIVVSMFMYTRLKLTISNTDIRFTGGLKQYQFLWTDITRIDMKMVGKYQTPVCILYYGEKSLELNRGFYLKRQFNRILSLLEMKVAPEIFSRQYQTIRRHLI</sequence>
<reference evidence="2 3" key="1">
    <citation type="submission" date="2020-08" db="EMBL/GenBank/DDBJ databases">
        <title>Functional genomics of gut bacteria from endangered species of beetles.</title>
        <authorList>
            <person name="Carlos-Shanley C."/>
        </authorList>
    </citation>
    <scope>NUCLEOTIDE SEQUENCE [LARGE SCALE GENOMIC DNA]</scope>
    <source>
        <strain evidence="2 3">S00068</strain>
    </source>
</reference>
<dbReference type="RefSeq" id="WP_184553547.1">
    <property type="nucleotide sequence ID" value="NZ_JACHKS010000001.1"/>
</dbReference>
<gene>
    <name evidence="2" type="ORF">HNP24_001066</name>
</gene>
<organism evidence="2 3">
    <name type="scientific">Chryseobacterium sediminis</name>
    <dbReference type="NCBI Taxonomy" id="1679494"/>
    <lineage>
        <taxon>Bacteria</taxon>
        <taxon>Pseudomonadati</taxon>
        <taxon>Bacteroidota</taxon>
        <taxon>Flavobacteriia</taxon>
        <taxon>Flavobacteriales</taxon>
        <taxon>Weeksellaceae</taxon>
        <taxon>Chryseobacterium group</taxon>
        <taxon>Chryseobacterium</taxon>
    </lineage>
</organism>
<keyword evidence="1" id="KW-1133">Transmembrane helix</keyword>
<evidence type="ECO:0000313" key="3">
    <source>
        <dbReference type="Proteomes" id="UP000587367"/>
    </source>
</evidence>
<dbReference type="EMBL" id="JACHKS010000001">
    <property type="protein sequence ID" value="MBB6330116.1"/>
    <property type="molecule type" value="Genomic_DNA"/>
</dbReference>